<name>A0A931AVU4_9ACTN</name>
<organism evidence="2 3">
    <name type="scientific">Streptacidiphilus fuscans</name>
    <dbReference type="NCBI Taxonomy" id="2789292"/>
    <lineage>
        <taxon>Bacteria</taxon>
        <taxon>Bacillati</taxon>
        <taxon>Actinomycetota</taxon>
        <taxon>Actinomycetes</taxon>
        <taxon>Kitasatosporales</taxon>
        <taxon>Streptomycetaceae</taxon>
        <taxon>Streptacidiphilus</taxon>
    </lineage>
</organism>
<dbReference type="AlphaFoldDB" id="A0A931AVU4"/>
<feature type="compositionally biased region" description="Basic and acidic residues" evidence="1">
    <location>
        <begin position="39"/>
        <end position="48"/>
    </location>
</feature>
<comment type="caution">
    <text evidence="2">The sequence shown here is derived from an EMBL/GenBank/DDBJ whole genome shotgun (WGS) entry which is preliminary data.</text>
</comment>
<evidence type="ECO:0000256" key="1">
    <source>
        <dbReference type="SAM" id="MobiDB-lite"/>
    </source>
</evidence>
<dbReference type="RefSeq" id="WP_196191627.1">
    <property type="nucleotide sequence ID" value="NZ_JADPRT010000001.1"/>
</dbReference>
<dbReference type="EMBL" id="JADPRT010000001">
    <property type="protein sequence ID" value="MBF9066419.1"/>
    <property type="molecule type" value="Genomic_DNA"/>
</dbReference>
<feature type="region of interest" description="Disordered" evidence="1">
    <location>
        <begin position="26"/>
        <end position="55"/>
    </location>
</feature>
<evidence type="ECO:0000313" key="2">
    <source>
        <dbReference type="EMBL" id="MBF9066419.1"/>
    </source>
</evidence>
<reference evidence="2" key="1">
    <citation type="submission" date="2020-11" db="EMBL/GenBank/DDBJ databases">
        <title>Isolation and identification of active actinomycetes.</title>
        <authorList>
            <person name="Yu B."/>
        </authorList>
    </citation>
    <scope>NUCLEOTIDE SEQUENCE</scope>
    <source>
        <strain evidence="2">NEAU-YB345</strain>
    </source>
</reference>
<protein>
    <submittedName>
        <fullName evidence="2">Uncharacterized protein</fullName>
    </submittedName>
</protein>
<sequence length="55" mass="6153">MSGGTVVFEPRDGMYRLVVNGTPLEGEPGQPLRFETAAEAERVRDSREQLFGSRR</sequence>
<accession>A0A931AVU4</accession>
<proteinExistence type="predicted"/>
<evidence type="ECO:0000313" key="3">
    <source>
        <dbReference type="Proteomes" id="UP000657385"/>
    </source>
</evidence>
<dbReference type="Proteomes" id="UP000657385">
    <property type="component" value="Unassembled WGS sequence"/>
</dbReference>
<keyword evidence="3" id="KW-1185">Reference proteome</keyword>
<gene>
    <name evidence="2" type="ORF">I2501_00025</name>
</gene>